<evidence type="ECO:0000259" key="1">
    <source>
        <dbReference type="Pfam" id="PF17118"/>
    </source>
</evidence>
<gene>
    <name evidence="2" type="ORF">BCB44BAC_00888</name>
</gene>
<dbReference type="EMBL" id="FMIK01000017">
    <property type="protein sequence ID" value="SCL86100.1"/>
    <property type="molecule type" value="Genomic_DNA"/>
</dbReference>
<dbReference type="AlphaFoldDB" id="A0AAX2CDH7"/>
<name>A0AAX2CDH7_9BACI</name>
<sequence>MKTYSKYGEDRLSFDVVDPGTKVSGAIYFDVKELANKEKGLERPAKALEAYLNAGFYDKDVDKMKDLTGEDEENSDD</sequence>
<dbReference type="InterPro" id="IPR031343">
    <property type="entry name" value="DUF5105"/>
</dbReference>
<evidence type="ECO:0000313" key="3">
    <source>
        <dbReference type="Proteomes" id="UP000242164"/>
    </source>
</evidence>
<dbReference type="Pfam" id="PF17118">
    <property type="entry name" value="DUF5105"/>
    <property type="match status" value="1"/>
</dbReference>
<evidence type="ECO:0000313" key="2">
    <source>
        <dbReference type="EMBL" id="SCL86100.1"/>
    </source>
</evidence>
<comment type="caution">
    <text evidence="2">The sequence shown here is derived from an EMBL/GenBank/DDBJ whole genome shotgun (WGS) entry which is preliminary data.</text>
</comment>
<dbReference type="Proteomes" id="UP000242164">
    <property type="component" value="Unassembled WGS sequence"/>
</dbReference>
<feature type="domain" description="DUF5105" evidence="1">
    <location>
        <begin position="34"/>
        <end position="73"/>
    </location>
</feature>
<protein>
    <recommendedName>
        <fullName evidence="1">DUF5105 domain-containing protein</fullName>
    </recommendedName>
</protein>
<accession>A0AAX2CDH7</accession>
<organism evidence="2 3">
    <name type="scientific">Bacillus cytotoxicus</name>
    <dbReference type="NCBI Taxonomy" id="580165"/>
    <lineage>
        <taxon>Bacteria</taxon>
        <taxon>Bacillati</taxon>
        <taxon>Bacillota</taxon>
        <taxon>Bacilli</taxon>
        <taxon>Bacillales</taxon>
        <taxon>Bacillaceae</taxon>
        <taxon>Bacillus</taxon>
        <taxon>Bacillus cereus group</taxon>
    </lineage>
</organism>
<proteinExistence type="predicted"/>
<reference evidence="2 3" key="1">
    <citation type="submission" date="2016-08" db="EMBL/GenBank/DDBJ databases">
        <authorList>
            <person name="Loux V."/>
            <person name="Rue O."/>
        </authorList>
    </citation>
    <scope>NUCLEOTIDE SEQUENCE [LARGE SCALE GENOMIC DNA]</scope>
    <source>
        <strain evidence="2 3">AFSSA_08CEB44bac</strain>
    </source>
</reference>